<dbReference type="SUPFAM" id="SSF56399">
    <property type="entry name" value="ADP-ribosylation"/>
    <property type="match status" value="1"/>
</dbReference>
<dbReference type="Proteomes" id="UP001175228">
    <property type="component" value="Unassembled WGS sequence"/>
</dbReference>
<gene>
    <name evidence="1" type="ORF">EDD18DRAFT_1165904</name>
</gene>
<sequence length="260" mass="29869">MMETLSISWCLRAFKLPEMSSKTILMCLVCRKCPKRMTTQFCSKGCTNIAARKAPQLFRVPSNHVMYKDVAKSFSTTWNSNTRCPAIARMYLITWTKRLRSSFDKYCQHVGKEVKRFRSEARMCHLGNLGKPMRLCKRKQCHLCHAIATGFRSTLNYKRLLLRWGDLCRNRFGAGIYMAPASSMAFIYADNTNMGSQYKAVLSARMVLGNPQKVDHNNRRRFKPDPGYNSLKAHPQGQGLTELVVYNYNAARPAYLLILK</sequence>
<comment type="caution">
    <text evidence="1">The sequence shown here is derived from an EMBL/GenBank/DDBJ whole genome shotgun (WGS) entry which is preliminary data.</text>
</comment>
<dbReference type="EMBL" id="JAUEPU010000015">
    <property type="protein sequence ID" value="KAK0496335.1"/>
    <property type="molecule type" value="Genomic_DNA"/>
</dbReference>
<proteinExistence type="predicted"/>
<protein>
    <recommendedName>
        <fullName evidence="3">PARP catalytic domain-containing protein</fullName>
    </recommendedName>
</protein>
<evidence type="ECO:0000313" key="1">
    <source>
        <dbReference type="EMBL" id="KAK0496335.1"/>
    </source>
</evidence>
<organism evidence="1 2">
    <name type="scientific">Armillaria luteobubalina</name>
    <dbReference type="NCBI Taxonomy" id="153913"/>
    <lineage>
        <taxon>Eukaryota</taxon>
        <taxon>Fungi</taxon>
        <taxon>Dikarya</taxon>
        <taxon>Basidiomycota</taxon>
        <taxon>Agaricomycotina</taxon>
        <taxon>Agaricomycetes</taxon>
        <taxon>Agaricomycetidae</taxon>
        <taxon>Agaricales</taxon>
        <taxon>Marasmiineae</taxon>
        <taxon>Physalacriaceae</taxon>
        <taxon>Armillaria</taxon>
    </lineage>
</organism>
<reference evidence="1" key="1">
    <citation type="submission" date="2023-06" db="EMBL/GenBank/DDBJ databases">
        <authorList>
            <consortium name="Lawrence Berkeley National Laboratory"/>
            <person name="Ahrendt S."/>
            <person name="Sahu N."/>
            <person name="Indic B."/>
            <person name="Wong-Bajracharya J."/>
            <person name="Merenyi Z."/>
            <person name="Ke H.-M."/>
            <person name="Monk M."/>
            <person name="Kocsube S."/>
            <person name="Drula E."/>
            <person name="Lipzen A."/>
            <person name="Balint B."/>
            <person name="Henrissat B."/>
            <person name="Andreopoulos B."/>
            <person name="Martin F.M."/>
            <person name="Harder C.B."/>
            <person name="Rigling D."/>
            <person name="Ford K.L."/>
            <person name="Foster G.D."/>
            <person name="Pangilinan J."/>
            <person name="Papanicolaou A."/>
            <person name="Barry K."/>
            <person name="LaButti K."/>
            <person name="Viragh M."/>
            <person name="Koriabine M."/>
            <person name="Yan M."/>
            <person name="Riley R."/>
            <person name="Champramary S."/>
            <person name="Plett K.L."/>
            <person name="Tsai I.J."/>
            <person name="Slot J."/>
            <person name="Sipos G."/>
            <person name="Plett J."/>
            <person name="Nagy L.G."/>
            <person name="Grigoriev I.V."/>
        </authorList>
    </citation>
    <scope>NUCLEOTIDE SEQUENCE</scope>
    <source>
        <strain evidence="1">HWK02</strain>
    </source>
</reference>
<dbReference type="AlphaFoldDB" id="A0AA39UWX4"/>
<accession>A0AA39UWX4</accession>
<evidence type="ECO:0000313" key="2">
    <source>
        <dbReference type="Proteomes" id="UP001175228"/>
    </source>
</evidence>
<dbReference type="Gene3D" id="3.90.228.10">
    <property type="match status" value="1"/>
</dbReference>
<name>A0AA39UWX4_9AGAR</name>
<evidence type="ECO:0008006" key="3">
    <source>
        <dbReference type="Google" id="ProtNLM"/>
    </source>
</evidence>
<keyword evidence="2" id="KW-1185">Reference proteome</keyword>